<name>A0A5B1BI18_MYCSI</name>
<evidence type="ECO:0000259" key="2">
    <source>
        <dbReference type="Pfam" id="PF01593"/>
    </source>
</evidence>
<comment type="caution">
    <text evidence="3">The sequence shown here is derived from an EMBL/GenBank/DDBJ whole genome shotgun (WGS) entry which is preliminary data.</text>
</comment>
<feature type="domain" description="Amine oxidase" evidence="2">
    <location>
        <begin position="30"/>
        <end position="96"/>
    </location>
</feature>
<dbReference type="SUPFAM" id="SSF51905">
    <property type="entry name" value="FAD/NAD(P)-binding domain"/>
    <property type="match status" value="1"/>
</dbReference>
<organism evidence="3 4">
    <name type="scientific">Mycobacterium simiae</name>
    <name type="common">Mycobacterium habana</name>
    <dbReference type="NCBI Taxonomy" id="1784"/>
    <lineage>
        <taxon>Bacteria</taxon>
        <taxon>Bacillati</taxon>
        <taxon>Actinomycetota</taxon>
        <taxon>Actinomycetes</taxon>
        <taxon>Mycobacteriales</taxon>
        <taxon>Mycobacteriaceae</taxon>
        <taxon>Mycobacterium</taxon>
        <taxon>Mycobacterium simiae complex</taxon>
    </lineage>
</organism>
<evidence type="ECO:0000313" key="3">
    <source>
        <dbReference type="EMBL" id="KAA1248278.1"/>
    </source>
</evidence>
<dbReference type="InterPro" id="IPR036188">
    <property type="entry name" value="FAD/NAD-bd_sf"/>
</dbReference>
<dbReference type="Gene3D" id="3.50.50.60">
    <property type="entry name" value="FAD/NAD(P)-binding domain"/>
    <property type="match status" value="1"/>
</dbReference>
<dbReference type="Proteomes" id="UP000324701">
    <property type="component" value="Unassembled WGS sequence"/>
</dbReference>
<gene>
    <name evidence="3" type="ORF">F0Q45_21465</name>
</gene>
<evidence type="ECO:0000256" key="1">
    <source>
        <dbReference type="SAM" id="MobiDB-lite"/>
    </source>
</evidence>
<feature type="region of interest" description="Disordered" evidence="1">
    <location>
        <begin position="93"/>
        <end position="120"/>
    </location>
</feature>
<dbReference type="Pfam" id="PF01593">
    <property type="entry name" value="Amino_oxidase"/>
    <property type="match status" value="1"/>
</dbReference>
<dbReference type="InterPro" id="IPR002937">
    <property type="entry name" value="Amino_oxidase"/>
</dbReference>
<keyword evidence="4" id="KW-1185">Reference proteome</keyword>
<dbReference type="GO" id="GO:0016491">
    <property type="term" value="F:oxidoreductase activity"/>
    <property type="evidence" value="ECO:0007669"/>
    <property type="project" value="InterPro"/>
</dbReference>
<evidence type="ECO:0000313" key="4">
    <source>
        <dbReference type="Proteomes" id="UP000324701"/>
    </source>
</evidence>
<dbReference type="EMBL" id="VTZN01000178">
    <property type="protein sequence ID" value="KAA1248278.1"/>
    <property type="molecule type" value="Genomic_DNA"/>
</dbReference>
<reference evidence="3 4" key="1">
    <citation type="submission" date="2019-09" db="EMBL/GenBank/DDBJ databases">
        <title>Report of infection by Mycobacterium simiae a patient suffering from pulmonary tuberculosis.</title>
        <authorList>
            <person name="Mohanty P.S."/>
            <person name="Bansal A.K."/>
            <person name="Singh H."/>
            <person name="Sharma S."/>
            <person name="Patil S.A."/>
            <person name="Upadhaya P."/>
            <person name="Singh P.K."/>
            <person name="Kumar D."/>
            <person name="Kumar S."/>
            <person name="Singh R.K."/>
            <person name="Chaudhary B."/>
        </authorList>
    </citation>
    <scope>NUCLEOTIDE SEQUENCE [LARGE SCALE GENOMIC DNA]</scope>
    <source>
        <strain evidence="3 4">JAL-560-SIM</strain>
    </source>
</reference>
<sequence>MIGRHNAMSTESVGRINDTADVVIVGAGLAGLTAARTFSCRGRADRRDTGQAAGGRAWTKRDALTGHSFEMGGMFVDAGQRVISAALREYGLTTTPGARRQQHRLDQRRAAQRTAARAQR</sequence>
<accession>A0A5B1BI18</accession>
<proteinExistence type="predicted"/>
<dbReference type="AlphaFoldDB" id="A0A5B1BI18"/>
<protein>
    <recommendedName>
        <fullName evidence="2">Amine oxidase domain-containing protein</fullName>
    </recommendedName>
</protein>